<dbReference type="PROSITE" id="PS50850">
    <property type="entry name" value="MFS"/>
    <property type="match status" value="1"/>
</dbReference>
<accession>A0AAV1IVY8</accession>
<evidence type="ECO:0000256" key="6">
    <source>
        <dbReference type="SAM" id="Phobius"/>
    </source>
</evidence>
<feature type="transmembrane region" description="Helical" evidence="6">
    <location>
        <begin position="502"/>
        <end position="521"/>
    </location>
</feature>
<keyword evidence="4 6" id="KW-0472">Membrane</keyword>
<evidence type="ECO:0000313" key="9">
    <source>
        <dbReference type="Proteomes" id="UP001497472"/>
    </source>
</evidence>
<feature type="domain" description="Major facilitator superfamily (MFS) profile" evidence="7">
    <location>
        <begin position="120"/>
        <end position="528"/>
    </location>
</feature>
<dbReference type="Pfam" id="PF00083">
    <property type="entry name" value="Sugar_tr"/>
    <property type="match status" value="1"/>
</dbReference>
<feature type="transmembrane region" description="Helical" evidence="6">
    <location>
        <begin position="193"/>
        <end position="211"/>
    </location>
</feature>
<evidence type="ECO:0000256" key="1">
    <source>
        <dbReference type="ARBA" id="ARBA00004141"/>
    </source>
</evidence>
<feature type="region of interest" description="Disordered" evidence="5">
    <location>
        <begin position="1"/>
        <end position="22"/>
    </location>
</feature>
<evidence type="ECO:0000256" key="4">
    <source>
        <dbReference type="ARBA" id="ARBA00023136"/>
    </source>
</evidence>
<comment type="caution">
    <text evidence="8">The sequence shown here is derived from an EMBL/GenBank/DDBJ whole genome shotgun (WGS) entry which is preliminary data.</text>
</comment>
<dbReference type="Proteomes" id="UP001497472">
    <property type="component" value="Unassembled WGS sequence"/>
</dbReference>
<feature type="transmembrane region" description="Helical" evidence="6">
    <location>
        <begin position="477"/>
        <end position="496"/>
    </location>
</feature>
<feature type="transmembrane region" description="Helical" evidence="6">
    <location>
        <begin position="217"/>
        <end position="239"/>
    </location>
</feature>
<evidence type="ECO:0000313" key="8">
    <source>
        <dbReference type="EMBL" id="CAK1541332.1"/>
    </source>
</evidence>
<protein>
    <recommendedName>
        <fullName evidence="7">Major facilitator superfamily (MFS) profile domain-containing protein</fullName>
    </recommendedName>
</protein>
<dbReference type="Gene3D" id="1.20.1250.20">
    <property type="entry name" value="MFS general substrate transporter like domains"/>
    <property type="match status" value="1"/>
</dbReference>
<organism evidence="8 9">
    <name type="scientific">Leptosia nina</name>
    <dbReference type="NCBI Taxonomy" id="320188"/>
    <lineage>
        <taxon>Eukaryota</taxon>
        <taxon>Metazoa</taxon>
        <taxon>Ecdysozoa</taxon>
        <taxon>Arthropoda</taxon>
        <taxon>Hexapoda</taxon>
        <taxon>Insecta</taxon>
        <taxon>Pterygota</taxon>
        <taxon>Neoptera</taxon>
        <taxon>Endopterygota</taxon>
        <taxon>Lepidoptera</taxon>
        <taxon>Glossata</taxon>
        <taxon>Ditrysia</taxon>
        <taxon>Papilionoidea</taxon>
        <taxon>Pieridae</taxon>
        <taxon>Pierinae</taxon>
        <taxon>Leptosia</taxon>
    </lineage>
</organism>
<keyword evidence="3 6" id="KW-1133">Transmembrane helix</keyword>
<feature type="transmembrane region" description="Helical" evidence="6">
    <location>
        <begin position="386"/>
        <end position="410"/>
    </location>
</feature>
<dbReference type="InterPro" id="IPR020846">
    <property type="entry name" value="MFS_dom"/>
</dbReference>
<evidence type="ECO:0000259" key="7">
    <source>
        <dbReference type="PROSITE" id="PS50850"/>
    </source>
</evidence>
<dbReference type="InterPro" id="IPR005828">
    <property type="entry name" value="MFS_sugar_transport-like"/>
</dbReference>
<proteinExistence type="predicted"/>
<keyword evidence="9" id="KW-1185">Reference proteome</keyword>
<feature type="transmembrane region" description="Helical" evidence="6">
    <location>
        <begin position="161"/>
        <end position="181"/>
    </location>
</feature>
<reference evidence="8 9" key="1">
    <citation type="submission" date="2023-11" db="EMBL/GenBank/DDBJ databases">
        <authorList>
            <person name="Okamura Y."/>
        </authorList>
    </citation>
    <scope>NUCLEOTIDE SEQUENCE [LARGE SCALE GENOMIC DNA]</scope>
</reference>
<comment type="subcellular location">
    <subcellularLocation>
        <location evidence="1">Membrane</location>
        <topology evidence="1">Multi-pass membrane protein</topology>
    </subcellularLocation>
</comment>
<feature type="transmembrane region" description="Helical" evidence="6">
    <location>
        <begin position="360"/>
        <end position="380"/>
    </location>
</feature>
<dbReference type="AlphaFoldDB" id="A0AAV1IVY8"/>
<evidence type="ECO:0000256" key="5">
    <source>
        <dbReference type="SAM" id="MobiDB-lite"/>
    </source>
</evidence>
<dbReference type="GO" id="GO:0016020">
    <property type="term" value="C:membrane"/>
    <property type="evidence" value="ECO:0007669"/>
    <property type="project" value="UniProtKB-SubCell"/>
</dbReference>
<feature type="transmembrane region" description="Helical" evidence="6">
    <location>
        <begin position="45"/>
        <end position="62"/>
    </location>
</feature>
<feature type="transmembrane region" description="Helical" evidence="6">
    <location>
        <begin position="276"/>
        <end position="294"/>
    </location>
</feature>
<sequence length="566" mass="63381">MTSNSQKDAEQEVQEKLQPLQSKSDSDAFEAVLQHVGEFGLYQKLLFLAMAPFGLVFAYVYYVQLFITATPQNHWCRVPELEHLDIGIRRNLTTVTTNEGWEKCFMYDANWTQVLQDMAVPAFTKLVPCKNGWEFELTDVPYHTVASERGWVCNNASNIPFAQSFFFLGSFLGGILFGWMADYYGRVPTMMGIYLMAIIGGVGSVYTRGLWDFAICRFLVGTAFDSCFIIMYILVLEYVGPKYRSIIGNISIAVFYGGGAISVPWLALWLSDWRKLVWVTNIPLLMILLMPFTIPESARWLSSRGQTHRAIKVLKRFERINGTKIPQEVLDDFIISSNMQKDLNETLKDAFKSPPIRKMIIFMALTSTCGSVIFDALVRLTEGLGYNFFITFSLVSATEIPSVILAAFTLDRLGRRNLTFIPVTTIGILILVAAFVPKGTPRVAVGVLARFMMNMMLTAITQWAAEIFPTAIRASGSSLMHVMSFAGIIASPFIAYSGKLWHTLPFIIVAGISFSAGVFSLQLPETKGVLMPQTIKDAEKIVRMNMLCGNRTSLDEDLPKEEPVPI</sequence>
<evidence type="ECO:0000256" key="2">
    <source>
        <dbReference type="ARBA" id="ARBA00022692"/>
    </source>
</evidence>
<dbReference type="SUPFAM" id="SSF103473">
    <property type="entry name" value="MFS general substrate transporter"/>
    <property type="match status" value="1"/>
</dbReference>
<feature type="transmembrane region" description="Helical" evidence="6">
    <location>
        <begin position="443"/>
        <end position="465"/>
    </location>
</feature>
<feature type="transmembrane region" description="Helical" evidence="6">
    <location>
        <begin position="417"/>
        <end position="437"/>
    </location>
</feature>
<dbReference type="EMBL" id="CAVLEF010000002">
    <property type="protein sequence ID" value="CAK1541332.1"/>
    <property type="molecule type" value="Genomic_DNA"/>
</dbReference>
<dbReference type="PANTHER" id="PTHR24064">
    <property type="entry name" value="SOLUTE CARRIER FAMILY 22 MEMBER"/>
    <property type="match status" value="1"/>
</dbReference>
<feature type="transmembrane region" description="Helical" evidence="6">
    <location>
        <begin position="246"/>
        <end position="270"/>
    </location>
</feature>
<name>A0AAV1IVY8_9NEOP</name>
<dbReference type="InterPro" id="IPR036259">
    <property type="entry name" value="MFS_trans_sf"/>
</dbReference>
<gene>
    <name evidence="8" type="ORF">LNINA_LOCUS1323</name>
</gene>
<evidence type="ECO:0000256" key="3">
    <source>
        <dbReference type="ARBA" id="ARBA00022989"/>
    </source>
</evidence>
<dbReference type="GO" id="GO:0022857">
    <property type="term" value="F:transmembrane transporter activity"/>
    <property type="evidence" value="ECO:0007669"/>
    <property type="project" value="InterPro"/>
</dbReference>
<keyword evidence="2 6" id="KW-0812">Transmembrane</keyword>